<dbReference type="OrthoDB" id="10064100at2759"/>
<dbReference type="InterPro" id="IPR035892">
    <property type="entry name" value="C2_domain_sf"/>
</dbReference>
<evidence type="ECO:0008006" key="6">
    <source>
        <dbReference type="Google" id="ProtNLM"/>
    </source>
</evidence>
<organism evidence="4 5">
    <name type="scientific">Bremia lactucae</name>
    <name type="common">Lettuce downy mildew</name>
    <dbReference type="NCBI Taxonomy" id="4779"/>
    <lineage>
        <taxon>Eukaryota</taxon>
        <taxon>Sar</taxon>
        <taxon>Stramenopiles</taxon>
        <taxon>Oomycota</taxon>
        <taxon>Peronosporomycetes</taxon>
        <taxon>Peronosporales</taxon>
        <taxon>Peronosporaceae</taxon>
        <taxon>Bremia</taxon>
    </lineage>
</organism>
<dbReference type="PROSITE" id="PS51698">
    <property type="entry name" value="U_BOX"/>
    <property type="match status" value="1"/>
</dbReference>
<dbReference type="SUPFAM" id="SSF49562">
    <property type="entry name" value="C2 domain (Calcium/lipid-binding domain, CaLB)"/>
    <property type="match status" value="1"/>
</dbReference>
<dbReference type="InterPro" id="IPR000008">
    <property type="entry name" value="C2_dom"/>
</dbReference>
<dbReference type="InterPro" id="IPR003613">
    <property type="entry name" value="Ubox_domain"/>
</dbReference>
<feature type="compositionally biased region" description="Basic and acidic residues" evidence="1">
    <location>
        <begin position="524"/>
        <end position="539"/>
    </location>
</feature>
<dbReference type="EMBL" id="SHOA02000003">
    <property type="protein sequence ID" value="TDH74409.1"/>
    <property type="molecule type" value="Genomic_DNA"/>
</dbReference>
<dbReference type="GeneID" id="94345746"/>
<name>A0A976P018_BRELC</name>
<feature type="region of interest" description="Disordered" evidence="1">
    <location>
        <begin position="510"/>
        <end position="539"/>
    </location>
</feature>
<dbReference type="Gene3D" id="2.60.40.150">
    <property type="entry name" value="C2 domain"/>
    <property type="match status" value="1"/>
</dbReference>
<dbReference type="Proteomes" id="UP000294530">
    <property type="component" value="Unassembled WGS sequence"/>
</dbReference>
<dbReference type="Gene3D" id="3.30.40.10">
    <property type="entry name" value="Zinc/RING finger domain, C3HC4 (zinc finger)"/>
    <property type="match status" value="1"/>
</dbReference>
<feature type="domain" description="C2" evidence="2">
    <location>
        <begin position="10"/>
        <end position="194"/>
    </location>
</feature>
<dbReference type="CDD" id="cd16655">
    <property type="entry name" value="RING-Ubox_WDSUB1-like"/>
    <property type="match status" value="1"/>
</dbReference>
<evidence type="ECO:0000259" key="2">
    <source>
        <dbReference type="PROSITE" id="PS50004"/>
    </source>
</evidence>
<evidence type="ECO:0000259" key="3">
    <source>
        <dbReference type="PROSITE" id="PS51698"/>
    </source>
</evidence>
<dbReference type="PROSITE" id="PS50004">
    <property type="entry name" value="C2"/>
    <property type="match status" value="1"/>
</dbReference>
<dbReference type="CDD" id="cd00030">
    <property type="entry name" value="C2"/>
    <property type="match status" value="1"/>
</dbReference>
<sequence length="539" mass="60070">MASCSASSRETSSTQGTTASTAQVSAGILSVDIIGARNLPPAVLGSLLKWTSSYANPYVVLSLDQERFVSTVKLHDLNPSWKETARLNVPLPTEADVFQSEELTRTLDKTYPLGKNKGGYTTRKHTGDALAAANAVLGYRQYCPCTPELNVQVFHRSDTPRDASSSLRDPLIGAVVVPLLSCLMSNVSSARGWYHLVNEDDENVGQLQLALTFDVSATSQFVEPRKGDLMRLTGFGGRHYYAKILPISARLEVLEVFQDQVLVETRSPEDWPLRFELHRNLLHIVHRPSLIHDASTQLQTHVMRLSELRVITGAHHLWHLVPETRRQQLENSMAFVAFFGAQAYAIVIQSIQEGWHAGVSSGVQTLKTSTKDAYSQLKHEFKRVYWCAPHQVLETEGYDDNVIDCGPRMHRGRIVSAFTADCVAVDDDLDESDLECYQDEDAVPEQLICPITGCPMLDPVVAADGHSYERDAIQKWLTNSAISPMTGMHMSTKQVFSNFTLRQLSEEVQATRRQHVTRRRSRKPSAEDYEGKETSDLSG</sequence>
<dbReference type="Pfam" id="PF00168">
    <property type="entry name" value="C2"/>
    <property type="match status" value="1"/>
</dbReference>
<dbReference type="PANTHER" id="PTHR46573:SF1">
    <property type="entry name" value="WD REPEAT, SAM AND U-BOX DOMAIN-CONTAINING PROTEIN 1"/>
    <property type="match status" value="1"/>
</dbReference>
<gene>
    <name evidence="4" type="ORF">CCR75_001974</name>
</gene>
<keyword evidence="5" id="KW-1185">Reference proteome</keyword>
<dbReference type="SMART" id="SM00504">
    <property type="entry name" value="Ubox"/>
    <property type="match status" value="1"/>
</dbReference>
<dbReference type="RefSeq" id="XP_067823907.1">
    <property type="nucleotide sequence ID" value="XM_067960075.1"/>
</dbReference>
<comment type="caution">
    <text evidence="4">The sequence shown here is derived from an EMBL/GenBank/DDBJ whole genome shotgun (WGS) entry which is preliminary data.</text>
</comment>
<dbReference type="AlphaFoldDB" id="A0A976P018"/>
<feature type="compositionally biased region" description="Basic residues" evidence="1">
    <location>
        <begin position="512"/>
        <end position="523"/>
    </location>
</feature>
<dbReference type="SUPFAM" id="SSF57850">
    <property type="entry name" value="RING/U-box"/>
    <property type="match status" value="1"/>
</dbReference>
<accession>A0A976P018</accession>
<proteinExistence type="predicted"/>
<feature type="domain" description="U-box" evidence="3">
    <location>
        <begin position="442"/>
        <end position="515"/>
    </location>
</feature>
<evidence type="ECO:0000256" key="1">
    <source>
        <dbReference type="SAM" id="MobiDB-lite"/>
    </source>
</evidence>
<dbReference type="Pfam" id="PF04564">
    <property type="entry name" value="U-box"/>
    <property type="match status" value="1"/>
</dbReference>
<dbReference type="SMART" id="SM00239">
    <property type="entry name" value="C2"/>
    <property type="match status" value="1"/>
</dbReference>
<dbReference type="InterPro" id="IPR013083">
    <property type="entry name" value="Znf_RING/FYVE/PHD"/>
</dbReference>
<dbReference type="InterPro" id="IPR052085">
    <property type="entry name" value="WD-SAM-U-box"/>
</dbReference>
<evidence type="ECO:0000313" key="5">
    <source>
        <dbReference type="Proteomes" id="UP000294530"/>
    </source>
</evidence>
<protein>
    <recommendedName>
        <fullName evidence="6">U-box domain-containing protein</fullName>
    </recommendedName>
</protein>
<dbReference type="GO" id="GO:0004842">
    <property type="term" value="F:ubiquitin-protein transferase activity"/>
    <property type="evidence" value="ECO:0007669"/>
    <property type="project" value="InterPro"/>
</dbReference>
<dbReference type="GO" id="GO:0016567">
    <property type="term" value="P:protein ubiquitination"/>
    <property type="evidence" value="ECO:0007669"/>
    <property type="project" value="InterPro"/>
</dbReference>
<evidence type="ECO:0000313" key="4">
    <source>
        <dbReference type="EMBL" id="TDH74409.1"/>
    </source>
</evidence>
<dbReference type="PANTHER" id="PTHR46573">
    <property type="entry name" value="WD REPEAT, SAM AND U-BOX DOMAIN-CONTAINING PROTEIN 1"/>
    <property type="match status" value="1"/>
</dbReference>
<dbReference type="KEGG" id="blac:94345746"/>
<reference evidence="4 5" key="1">
    <citation type="journal article" date="2021" name="Genome Biol.">
        <title>AFLAP: assembly-free linkage analysis pipeline using k-mers from genome sequencing data.</title>
        <authorList>
            <person name="Fletcher K."/>
            <person name="Zhang L."/>
            <person name="Gil J."/>
            <person name="Han R."/>
            <person name="Cavanaugh K."/>
            <person name="Michelmore R."/>
        </authorList>
    </citation>
    <scope>NUCLEOTIDE SEQUENCE [LARGE SCALE GENOMIC DNA]</scope>
    <source>
        <strain evidence="4 5">SF5</strain>
    </source>
</reference>